<feature type="compositionally biased region" description="Basic residues" evidence="1">
    <location>
        <begin position="292"/>
        <end position="301"/>
    </location>
</feature>
<dbReference type="AlphaFoldDB" id="A0A6V3KM79"/>
<sequence length="351" mass="38984">MGDEKVHHTDKKRAARAATPASPSKPVRGAASRKRPECCPSHLLRFRNQIINQTFSPHLVSRGVDSSCKHSFTDYARACMPNVKVLLEAMEHDKPYLPSLIFGPEKGFCGALYVGAMEAACNMEFLDKHRIVRIVSCTADARITEEHLRAWDEVGVSFKSIELDVKQMQQAKSGRESKQASGFGLFSCFGVGGGDFVTRQLQTIVSKIHSGLKRGGVLLAAGNGWAHAPALAALYIALVLDSSLDRAFAKVKEGRRFAEKVPPTMKIFERVLPNLWVKGGKERMHLQEWKRSPHTHTHTHTHTREHSLLSSTRVTRKDPHHTTQHLVDIIAKSAKSPPPPSDEPCQTINEQ</sequence>
<organism evidence="3">
    <name type="scientific">Lotharella globosa</name>
    <dbReference type="NCBI Taxonomy" id="91324"/>
    <lineage>
        <taxon>Eukaryota</taxon>
        <taxon>Sar</taxon>
        <taxon>Rhizaria</taxon>
        <taxon>Cercozoa</taxon>
        <taxon>Chlorarachniophyceae</taxon>
        <taxon>Lotharella</taxon>
    </lineage>
</organism>
<evidence type="ECO:0000313" key="2">
    <source>
        <dbReference type="EMBL" id="CAE0656617.1"/>
    </source>
</evidence>
<dbReference type="InterPro" id="IPR029021">
    <property type="entry name" value="Prot-tyrosine_phosphatase-like"/>
</dbReference>
<accession>A0A6V3KM79</accession>
<proteinExistence type="predicted"/>
<dbReference type="Gene3D" id="3.90.190.10">
    <property type="entry name" value="Protein tyrosine phosphatase superfamily"/>
    <property type="match status" value="1"/>
</dbReference>
<evidence type="ECO:0000256" key="1">
    <source>
        <dbReference type="SAM" id="MobiDB-lite"/>
    </source>
</evidence>
<dbReference type="EMBL" id="HBIV01011081">
    <property type="protein sequence ID" value="CAE0656618.1"/>
    <property type="molecule type" value="Transcribed_RNA"/>
</dbReference>
<dbReference type="EMBL" id="HBIV01011080">
    <property type="protein sequence ID" value="CAE0656617.1"/>
    <property type="molecule type" value="Transcribed_RNA"/>
</dbReference>
<gene>
    <name evidence="2" type="ORF">LGLO00237_LOCUS8284</name>
    <name evidence="3" type="ORF">LGLO00237_LOCUS8285</name>
</gene>
<feature type="region of interest" description="Disordered" evidence="1">
    <location>
        <begin position="291"/>
        <end position="321"/>
    </location>
</feature>
<protein>
    <submittedName>
        <fullName evidence="3">Uncharacterized protein</fullName>
    </submittedName>
</protein>
<feature type="compositionally biased region" description="Low complexity" evidence="1">
    <location>
        <begin position="16"/>
        <end position="26"/>
    </location>
</feature>
<feature type="region of interest" description="Disordered" evidence="1">
    <location>
        <begin position="1"/>
        <end position="36"/>
    </location>
</feature>
<name>A0A6V3KM79_9EUKA</name>
<reference evidence="3" key="1">
    <citation type="submission" date="2021-01" db="EMBL/GenBank/DDBJ databases">
        <authorList>
            <person name="Corre E."/>
            <person name="Pelletier E."/>
            <person name="Niang G."/>
            <person name="Scheremetjew M."/>
            <person name="Finn R."/>
            <person name="Kale V."/>
            <person name="Holt S."/>
            <person name="Cochrane G."/>
            <person name="Meng A."/>
            <person name="Brown T."/>
            <person name="Cohen L."/>
        </authorList>
    </citation>
    <scope>NUCLEOTIDE SEQUENCE</scope>
    <source>
        <strain evidence="3">CCCM811</strain>
    </source>
</reference>
<evidence type="ECO:0000313" key="3">
    <source>
        <dbReference type="EMBL" id="CAE0656618.1"/>
    </source>
</evidence>